<dbReference type="AlphaFoldDB" id="A0A7T8EFU5"/>
<dbReference type="SUPFAM" id="SSF101801">
    <property type="entry name" value="Surface presentation of antigens (SPOA)"/>
    <property type="match status" value="1"/>
</dbReference>
<keyword evidence="2" id="KW-0282">Flagellum</keyword>
<evidence type="ECO:0000313" key="2">
    <source>
        <dbReference type="EMBL" id="QQO85622.1"/>
    </source>
</evidence>
<dbReference type="InterPro" id="IPR001543">
    <property type="entry name" value="FliN-like_C"/>
</dbReference>
<keyword evidence="2" id="KW-0966">Cell projection</keyword>
<evidence type="ECO:0000259" key="1">
    <source>
        <dbReference type="Pfam" id="PF01052"/>
    </source>
</evidence>
<dbReference type="InterPro" id="IPR036429">
    <property type="entry name" value="SpoA-like_sf"/>
</dbReference>
<sequence length="300" mass="33731">MKITARAELIKSDQTHDCRPIALIREKLARSRLFGQLDNCNQGLLQALNQILKPLTRQGLPALIRTELTPGETLLKSCNKHHWFAFKYQRKLLGLLRIDRCTLEQLASSYYGGQSGKLYSPLGAPTQSEFRLGLKLMQAVLESMPFDPIKPDELQIELSGAETEYRVAALWSMSFPNSHYTSPMLFAMTDELLGRIGQAAPQYQQADNLEQALEQQLTQIPVKLKLELGWQPMPVQALAELQPGEIIPLNLHQRCPISLGGLTLFYGSVHSHQGKLVARLNQDAFQQNEDDQSGWTNIAE</sequence>
<keyword evidence="2" id="KW-0969">Cilium</keyword>
<gene>
    <name evidence="2" type="ORF">D7032_21530</name>
</gene>
<dbReference type="EMBL" id="CP032664">
    <property type="protein sequence ID" value="QQO85622.1"/>
    <property type="molecule type" value="Genomic_DNA"/>
</dbReference>
<dbReference type="Pfam" id="PF01052">
    <property type="entry name" value="FliMN_C"/>
    <property type="match status" value="1"/>
</dbReference>
<organism evidence="2">
    <name type="scientific">Shewanella algae</name>
    <dbReference type="NCBI Taxonomy" id="38313"/>
    <lineage>
        <taxon>Bacteria</taxon>
        <taxon>Pseudomonadati</taxon>
        <taxon>Pseudomonadota</taxon>
        <taxon>Gammaproteobacteria</taxon>
        <taxon>Alteromonadales</taxon>
        <taxon>Shewanellaceae</taxon>
        <taxon>Shewanella</taxon>
    </lineage>
</organism>
<name>A0A7T8EFU5_9GAMM</name>
<accession>A0A7T8EFU5</accession>
<reference evidence="2" key="1">
    <citation type="submission" date="2018-09" db="EMBL/GenBank/DDBJ databases">
        <title>Genome sequencing and analysis.</title>
        <authorList>
            <person name="Huang Y.-T."/>
        </authorList>
    </citation>
    <scope>NUCLEOTIDE SEQUENCE</scope>
    <source>
        <strain evidence="2">HIDE</strain>
    </source>
</reference>
<dbReference type="Gene3D" id="2.30.330.10">
    <property type="entry name" value="SpoA-like"/>
    <property type="match status" value="1"/>
</dbReference>
<protein>
    <submittedName>
        <fullName evidence="2">Flagellar motor switch protein FliM</fullName>
    </submittedName>
</protein>
<proteinExistence type="predicted"/>
<feature type="domain" description="Flagellar motor switch protein FliN-like C-terminal" evidence="1">
    <location>
        <begin position="215"/>
        <end position="281"/>
    </location>
</feature>